<keyword evidence="9" id="KW-0472">Membrane</keyword>
<dbReference type="InterPro" id="IPR038578">
    <property type="entry name" value="GT29-like_sf"/>
</dbReference>
<dbReference type="GO" id="GO:0000139">
    <property type="term" value="C:Golgi membrane"/>
    <property type="evidence" value="ECO:0007669"/>
    <property type="project" value="UniProtKB-SubCell"/>
</dbReference>
<evidence type="ECO:0000256" key="5">
    <source>
        <dbReference type="ARBA" id="ARBA00022692"/>
    </source>
</evidence>
<keyword evidence="3" id="KW-0328">Glycosyltransferase</keyword>
<dbReference type="GO" id="GO:0006491">
    <property type="term" value="P:N-glycan processing"/>
    <property type="evidence" value="ECO:0007669"/>
    <property type="project" value="TreeGrafter"/>
</dbReference>
<sequence>MNSRCGDAIDSAQFVIRYRSLLEHRRKFFEDVNIYGNALLFLPAFSFTKKTNLCLRALYTLEDFGSSGKTVFMNPEYLKRLDTFWRSNGLNPRNRLSSGFMMVSLALELCNNVDVYGFWPYSNHPYTLEALDNHYYDDVLPRKKVHAMPAEFAVLLKLHPLLTVVFVELNYIKVDFRSISSIWDEIQDNCSVCREVHSPSHHAPTDQLSETNQTQTLPDLKKSTIDTCNGCRKLINKVLGNYSLKWTKSEKNHQELRSLLINNCNGFQMAFVTQTNSPLGTKIIYDGEKRVHTVDKDLYNSIPKDIHFSNKVLDTCAVVGNGGILVNSSCGAAIDSAQFVIRCNLPPLDKGFWKHAGKKTNIVTANPTIINKKYGGLRRRRRQFVEDVSVYSESLLFLPAFSFAFCTGLSMSVLYTLEDFKSSVRTVFFNPDYLKQLDTFWRSQKLNPRVRLSTGFMMIGTRRVSRRDRGRDTPLVLEGPGLGVSDRDQVWTRTLSGGFLLI</sequence>
<evidence type="ECO:0000313" key="11">
    <source>
        <dbReference type="EMBL" id="CAL1587940.1"/>
    </source>
</evidence>
<evidence type="ECO:0000313" key="12">
    <source>
        <dbReference type="Proteomes" id="UP001497482"/>
    </source>
</evidence>
<dbReference type="GO" id="GO:0003828">
    <property type="term" value="F:alpha-N-acetylneuraminate alpha-2,8-sialyltransferase activity"/>
    <property type="evidence" value="ECO:0007669"/>
    <property type="project" value="TreeGrafter"/>
</dbReference>
<keyword evidence="8" id="KW-0333">Golgi apparatus</keyword>
<evidence type="ECO:0000256" key="10">
    <source>
        <dbReference type="ARBA" id="ARBA00023180"/>
    </source>
</evidence>
<evidence type="ECO:0000256" key="3">
    <source>
        <dbReference type="ARBA" id="ARBA00022676"/>
    </source>
</evidence>
<dbReference type="InterPro" id="IPR001675">
    <property type="entry name" value="Glyco_trans_29"/>
</dbReference>
<proteinExistence type="inferred from homology"/>
<reference evidence="11 12" key="1">
    <citation type="submission" date="2024-04" db="EMBL/GenBank/DDBJ databases">
        <authorList>
            <person name="Waldvogel A.-M."/>
            <person name="Schoenle A."/>
        </authorList>
    </citation>
    <scope>NUCLEOTIDE SEQUENCE [LARGE SCALE GENOMIC DNA]</scope>
</reference>
<keyword evidence="12" id="KW-1185">Reference proteome</keyword>
<keyword evidence="6" id="KW-0735">Signal-anchor</keyword>
<comment type="subcellular location">
    <subcellularLocation>
        <location evidence="1">Golgi apparatus membrane</location>
        <topology evidence="1">Single-pass type II membrane protein</topology>
    </subcellularLocation>
</comment>
<keyword evidence="7" id="KW-1133">Transmembrane helix</keyword>
<evidence type="ECO:0000256" key="4">
    <source>
        <dbReference type="ARBA" id="ARBA00022679"/>
    </source>
</evidence>
<dbReference type="GO" id="GO:0009311">
    <property type="term" value="P:oligosaccharide metabolic process"/>
    <property type="evidence" value="ECO:0007669"/>
    <property type="project" value="TreeGrafter"/>
</dbReference>
<name>A0AAV2KIV0_KNICA</name>
<dbReference type="AlphaFoldDB" id="A0AAV2KIV0"/>
<keyword evidence="10" id="KW-0325">Glycoprotein</keyword>
<evidence type="ECO:0000256" key="8">
    <source>
        <dbReference type="ARBA" id="ARBA00023034"/>
    </source>
</evidence>
<evidence type="ECO:0000256" key="1">
    <source>
        <dbReference type="ARBA" id="ARBA00004323"/>
    </source>
</evidence>
<keyword evidence="4" id="KW-0808">Transferase</keyword>
<evidence type="ECO:0000256" key="2">
    <source>
        <dbReference type="ARBA" id="ARBA00006003"/>
    </source>
</evidence>
<dbReference type="PANTHER" id="PTHR11987:SF50">
    <property type="entry name" value="ALPHA-2,8-SIALYLTRANSFERASE 8F"/>
    <property type="match status" value="1"/>
</dbReference>
<dbReference type="PANTHER" id="PTHR11987">
    <property type="entry name" value="ALPHA-2,8-SIALYLTRANSFERASE"/>
    <property type="match status" value="1"/>
</dbReference>
<gene>
    <name evidence="11" type="ORF">KC01_LOCUS17832</name>
</gene>
<evidence type="ECO:0000256" key="6">
    <source>
        <dbReference type="ARBA" id="ARBA00022968"/>
    </source>
</evidence>
<dbReference type="Proteomes" id="UP001497482">
    <property type="component" value="Chromosome 18"/>
</dbReference>
<accession>A0AAV2KIV0</accession>
<protein>
    <submittedName>
        <fullName evidence="11">Uncharacterized protein</fullName>
    </submittedName>
</protein>
<keyword evidence="5" id="KW-0812">Transmembrane</keyword>
<comment type="similarity">
    <text evidence="2">Belongs to the glycosyltransferase 29 family.</text>
</comment>
<organism evidence="11 12">
    <name type="scientific">Knipowitschia caucasica</name>
    <name type="common">Caucasian dwarf goby</name>
    <name type="synonym">Pomatoschistus caucasicus</name>
    <dbReference type="NCBI Taxonomy" id="637954"/>
    <lineage>
        <taxon>Eukaryota</taxon>
        <taxon>Metazoa</taxon>
        <taxon>Chordata</taxon>
        <taxon>Craniata</taxon>
        <taxon>Vertebrata</taxon>
        <taxon>Euteleostomi</taxon>
        <taxon>Actinopterygii</taxon>
        <taxon>Neopterygii</taxon>
        <taxon>Teleostei</taxon>
        <taxon>Neoteleostei</taxon>
        <taxon>Acanthomorphata</taxon>
        <taxon>Gobiaria</taxon>
        <taxon>Gobiiformes</taxon>
        <taxon>Gobioidei</taxon>
        <taxon>Gobiidae</taxon>
        <taxon>Gobiinae</taxon>
        <taxon>Knipowitschia</taxon>
    </lineage>
</organism>
<dbReference type="InterPro" id="IPR050943">
    <property type="entry name" value="Glycosyltr_29_Sialyltrsf"/>
</dbReference>
<evidence type="ECO:0000256" key="7">
    <source>
        <dbReference type="ARBA" id="ARBA00022989"/>
    </source>
</evidence>
<dbReference type="Gene3D" id="3.90.1480.20">
    <property type="entry name" value="Glycosyl transferase family 29"/>
    <property type="match status" value="2"/>
</dbReference>
<dbReference type="Pfam" id="PF00777">
    <property type="entry name" value="Glyco_transf_29"/>
    <property type="match status" value="2"/>
</dbReference>
<dbReference type="EMBL" id="OZ035840">
    <property type="protein sequence ID" value="CAL1587940.1"/>
    <property type="molecule type" value="Genomic_DNA"/>
</dbReference>
<evidence type="ECO:0000256" key="9">
    <source>
        <dbReference type="ARBA" id="ARBA00023136"/>
    </source>
</evidence>